<dbReference type="EMBL" id="JBEDUW010000001">
    <property type="protein sequence ID" value="KAK9947307.1"/>
    <property type="molecule type" value="Genomic_DNA"/>
</dbReference>
<dbReference type="InterPro" id="IPR036047">
    <property type="entry name" value="F-box-like_dom_sf"/>
</dbReference>
<proteinExistence type="predicted"/>
<comment type="caution">
    <text evidence="2">The sequence shown here is derived from an EMBL/GenBank/DDBJ whole genome shotgun (WGS) entry which is preliminary data.</text>
</comment>
<dbReference type="SMART" id="SM00256">
    <property type="entry name" value="FBOX"/>
    <property type="match status" value="1"/>
</dbReference>
<evidence type="ECO:0000259" key="1">
    <source>
        <dbReference type="PROSITE" id="PS50181"/>
    </source>
</evidence>
<evidence type="ECO:0000313" key="2">
    <source>
        <dbReference type="EMBL" id="KAK9947307.1"/>
    </source>
</evidence>
<organism evidence="2 3">
    <name type="scientific">Rubus argutus</name>
    <name type="common">Southern blackberry</name>
    <dbReference type="NCBI Taxonomy" id="59490"/>
    <lineage>
        <taxon>Eukaryota</taxon>
        <taxon>Viridiplantae</taxon>
        <taxon>Streptophyta</taxon>
        <taxon>Embryophyta</taxon>
        <taxon>Tracheophyta</taxon>
        <taxon>Spermatophyta</taxon>
        <taxon>Magnoliopsida</taxon>
        <taxon>eudicotyledons</taxon>
        <taxon>Gunneridae</taxon>
        <taxon>Pentapetalae</taxon>
        <taxon>rosids</taxon>
        <taxon>fabids</taxon>
        <taxon>Rosales</taxon>
        <taxon>Rosaceae</taxon>
        <taxon>Rosoideae</taxon>
        <taxon>Rosoideae incertae sedis</taxon>
        <taxon>Rubus</taxon>
    </lineage>
</organism>
<dbReference type="Proteomes" id="UP001457282">
    <property type="component" value="Unassembled WGS sequence"/>
</dbReference>
<dbReference type="InterPro" id="IPR001810">
    <property type="entry name" value="F-box_dom"/>
</dbReference>
<evidence type="ECO:0000313" key="3">
    <source>
        <dbReference type="Proteomes" id="UP001457282"/>
    </source>
</evidence>
<dbReference type="Pfam" id="PF00646">
    <property type="entry name" value="F-box"/>
    <property type="match status" value="1"/>
</dbReference>
<feature type="domain" description="F-box" evidence="1">
    <location>
        <begin position="6"/>
        <end position="51"/>
    </location>
</feature>
<reference evidence="2 3" key="1">
    <citation type="journal article" date="2023" name="G3 (Bethesda)">
        <title>A chromosome-length genome assembly and annotation of blackberry (Rubus argutus, cv. 'Hillquist').</title>
        <authorList>
            <person name="Bruna T."/>
            <person name="Aryal R."/>
            <person name="Dudchenko O."/>
            <person name="Sargent D.J."/>
            <person name="Mead D."/>
            <person name="Buti M."/>
            <person name="Cavallini A."/>
            <person name="Hytonen T."/>
            <person name="Andres J."/>
            <person name="Pham M."/>
            <person name="Weisz D."/>
            <person name="Mascagni F."/>
            <person name="Usai G."/>
            <person name="Natali L."/>
            <person name="Bassil N."/>
            <person name="Fernandez G.E."/>
            <person name="Lomsadze A."/>
            <person name="Armour M."/>
            <person name="Olukolu B."/>
            <person name="Poorten T."/>
            <person name="Britton C."/>
            <person name="Davik J."/>
            <person name="Ashrafi H."/>
            <person name="Aiden E.L."/>
            <person name="Borodovsky M."/>
            <person name="Worthington M."/>
        </authorList>
    </citation>
    <scope>NUCLEOTIDE SEQUENCE [LARGE SCALE GENOMIC DNA]</scope>
    <source>
        <strain evidence="2">PI 553951</strain>
    </source>
</reference>
<name>A0AAW1YER6_RUBAR</name>
<accession>A0AAW1YER6</accession>
<gene>
    <name evidence="2" type="ORF">M0R45_002938</name>
</gene>
<dbReference type="SUPFAM" id="SSF81383">
    <property type="entry name" value="F-box domain"/>
    <property type="match status" value="1"/>
</dbReference>
<dbReference type="PROSITE" id="PS50181">
    <property type="entry name" value="FBOX"/>
    <property type="match status" value="1"/>
</dbReference>
<sequence length="104" mass="11494">MGYLIPIYLMGLPMEILVGILTRVPTKSVCCIRCVSKTLLSIVDSPSFVTLHTRFLLSPDSPPRGSPPAFSSITRLLLSSSLISLDTKSWHCTHWISTCQCPRC</sequence>
<protein>
    <recommendedName>
        <fullName evidence="1">F-box domain-containing protein</fullName>
    </recommendedName>
</protein>
<dbReference type="AlphaFoldDB" id="A0AAW1YER6"/>
<keyword evidence="3" id="KW-1185">Reference proteome</keyword>